<organism evidence="1 2">
    <name type="scientific">Geodermatophilus amargosae</name>
    <dbReference type="NCBI Taxonomy" id="1296565"/>
    <lineage>
        <taxon>Bacteria</taxon>
        <taxon>Bacillati</taxon>
        <taxon>Actinomycetota</taxon>
        <taxon>Actinomycetes</taxon>
        <taxon>Geodermatophilales</taxon>
        <taxon>Geodermatophilaceae</taxon>
        <taxon>Geodermatophilus</taxon>
    </lineage>
</organism>
<dbReference type="Proteomes" id="UP000199546">
    <property type="component" value="Unassembled WGS sequence"/>
</dbReference>
<evidence type="ECO:0000313" key="2">
    <source>
        <dbReference type="Proteomes" id="UP000199546"/>
    </source>
</evidence>
<reference evidence="2" key="1">
    <citation type="submission" date="2016-10" db="EMBL/GenBank/DDBJ databases">
        <authorList>
            <person name="Varghese N."/>
            <person name="Submissions S."/>
        </authorList>
    </citation>
    <scope>NUCLEOTIDE SEQUENCE [LARGE SCALE GENOMIC DNA]</scope>
    <source>
        <strain evidence="2">DSM 46136</strain>
    </source>
</reference>
<proteinExistence type="predicted"/>
<sequence>MGRHRAVTNVSTSGKDVVKEQSGAQSWDAELSQVKSLSVVFGGYRVIFGVVRH</sequence>
<protein>
    <submittedName>
        <fullName evidence="1">Uncharacterized protein</fullName>
    </submittedName>
</protein>
<keyword evidence="2" id="KW-1185">Reference proteome</keyword>
<gene>
    <name evidence="1" type="ORF">SAMN05660657_05368</name>
</gene>
<name>A0A1I7D6E2_9ACTN</name>
<dbReference type="AlphaFoldDB" id="A0A1I7D6E2"/>
<accession>A0A1I7D6E2</accession>
<evidence type="ECO:0000313" key="1">
    <source>
        <dbReference type="EMBL" id="SFU07209.1"/>
    </source>
</evidence>
<dbReference type="EMBL" id="FPBA01000035">
    <property type="protein sequence ID" value="SFU07209.1"/>
    <property type="molecule type" value="Genomic_DNA"/>
</dbReference>